<comment type="similarity">
    <text evidence="1 9">Belongs to the sigma-54 factor family.</text>
</comment>
<accession>A0A1H5S2W4</accession>
<dbReference type="Gene3D" id="1.10.10.1330">
    <property type="entry name" value="RNA polymerase sigma-54 factor, core-binding domain"/>
    <property type="match status" value="1"/>
</dbReference>
<sequence length="446" mass="49336">MNFQVSQQIRQSQSLVMTPQLQQAICLLQLGNLDLRAFIENEAEENPFVDVRVSKGEQDYGRSLALPSQSKGGSASDDFDYIGSRAADNLPSLYGHVSSQFDLMFTDPRDRMVAEVFLEALEPNGWLGEEMELIAERAGLSIEDAEEMLHLVQRVEPAGLFARTLSECLSIQVEEKCLMTPLFRSLLDNLPMLAAADLNGLCRVCGCTMDELKPVLKELRSLNPKPGTDFIYGDVTHREPDLIVSRGAEGWQVDLNRSTLPAVVVDEDKAQQVMHDRTASTYIGERLSVARWLRRAVEHRNQTTLMVGAEIVRRQTAFLNDGPAHIVPMTLKDVADAIGVHESTVSRVTTGILIVTPQGTFGLKSFFSTALASDTENAASSAAVRHRIQKLVKDEDPMNPLSDDAIAKVISEEGTHLARRTVAKYRDMLKIASSFQRKRAAKLAQA</sequence>
<feature type="domain" description="RNA polymerase sigma factor 54 DNA-binding" evidence="10">
    <location>
        <begin position="281"/>
        <end position="439"/>
    </location>
</feature>
<evidence type="ECO:0000313" key="13">
    <source>
        <dbReference type="Proteomes" id="UP000236752"/>
    </source>
</evidence>
<evidence type="ECO:0000256" key="1">
    <source>
        <dbReference type="ARBA" id="ARBA00008798"/>
    </source>
</evidence>
<dbReference type="PIRSF" id="PIRSF000774">
    <property type="entry name" value="RpoN"/>
    <property type="match status" value="1"/>
</dbReference>
<dbReference type="Gene3D" id="1.10.10.60">
    <property type="entry name" value="Homeodomain-like"/>
    <property type="match status" value="1"/>
</dbReference>
<dbReference type="AlphaFoldDB" id="A0A1H5S2W4"/>
<dbReference type="PROSITE" id="PS00717">
    <property type="entry name" value="SIGMA54_1"/>
    <property type="match status" value="1"/>
</dbReference>
<evidence type="ECO:0000256" key="2">
    <source>
        <dbReference type="ARBA" id="ARBA00022478"/>
    </source>
</evidence>
<dbReference type="PROSITE" id="PS00718">
    <property type="entry name" value="SIGMA54_2"/>
    <property type="match status" value="1"/>
</dbReference>
<dbReference type="GO" id="GO:0006352">
    <property type="term" value="P:DNA-templated transcription initiation"/>
    <property type="evidence" value="ECO:0007669"/>
    <property type="project" value="InterPro"/>
</dbReference>
<dbReference type="GO" id="GO:0016779">
    <property type="term" value="F:nucleotidyltransferase activity"/>
    <property type="evidence" value="ECO:0007669"/>
    <property type="project" value="UniProtKB-KW"/>
</dbReference>
<dbReference type="InterPro" id="IPR038709">
    <property type="entry name" value="RpoN_core-bd_sf"/>
</dbReference>
<dbReference type="PANTHER" id="PTHR32248:SF4">
    <property type="entry name" value="RNA POLYMERASE SIGMA-54 FACTOR"/>
    <property type="match status" value="1"/>
</dbReference>
<dbReference type="PROSITE" id="PS50044">
    <property type="entry name" value="SIGMA54_3"/>
    <property type="match status" value="1"/>
</dbReference>
<evidence type="ECO:0000256" key="4">
    <source>
        <dbReference type="ARBA" id="ARBA00022695"/>
    </source>
</evidence>
<dbReference type="EMBL" id="FNUZ01000001">
    <property type="protein sequence ID" value="SEF44973.1"/>
    <property type="molecule type" value="Genomic_DNA"/>
</dbReference>
<evidence type="ECO:0000256" key="6">
    <source>
        <dbReference type="ARBA" id="ARBA00023082"/>
    </source>
</evidence>
<evidence type="ECO:0000313" key="12">
    <source>
        <dbReference type="EMBL" id="SEF44973.1"/>
    </source>
</evidence>
<dbReference type="Gene3D" id="1.10.260.40">
    <property type="entry name" value="lambda repressor-like DNA-binding domains"/>
    <property type="match status" value="1"/>
</dbReference>
<dbReference type="OrthoDB" id="9814402at2"/>
<evidence type="ECO:0000256" key="5">
    <source>
        <dbReference type="ARBA" id="ARBA00023015"/>
    </source>
</evidence>
<dbReference type="Pfam" id="PF04552">
    <property type="entry name" value="Sigma54_DBD"/>
    <property type="match status" value="1"/>
</dbReference>
<dbReference type="GO" id="GO:0000428">
    <property type="term" value="C:DNA-directed RNA polymerase complex"/>
    <property type="evidence" value="ECO:0007669"/>
    <property type="project" value="UniProtKB-KW"/>
</dbReference>
<dbReference type="PANTHER" id="PTHR32248">
    <property type="entry name" value="RNA POLYMERASE SIGMA-54 FACTOR"/>
    <property type="match status" value="1"/>
</dbReference>
<dbReference type="Pfam" id="PF00309">
    <property type="entry name" value="Sigma54_AID"/>
    <property type="match status" value="1"/>
</dbReference>
<keyword evidence="13" id="KW-1185">Reference proteome</keyword>
<feature type="domain" description="RNA polymerase sigma factor 54 core-binding" evidence="11">
    <location>
        <begin position="88"/>
        <end position="267"/>
    </location>
</feature>
<name>A0A1H5S2W4_9RHOB</name>
<comment type="function">
    <text evidence="9">Sigma factors are initiation factors that promote the attachment of RNA polymerase to specific initiation sites and are then released.</text>
</comment>
<keyword evidence="5 9" id="KW-0805">Transcription regulation</keyword>
<evidence type="ECO:0000256" key="8">
    <source>
        <dbReference type="ARBA" id="ARBA00023163"/>
    </source>
</evidence>
<evidence type="ECO:0000259" key="11">
    <source>
        <dbReference type="Pfam" id="PF04963"/>
    </source>
</evidence>
<dbReference type="InterPro" id="IPR000394">
    <property type="entry name" value="RNA_pol_sigma_54"/>
</dbReference>
<dbReference type="GO" id="GO:0001216">
    <property type="term" value="F:DNA-binding transcription activator activity"/>
    <property type="evidence" value="ECO:0007669"/>
    <property type="project" value="InterPro"/>
</dbReference>
<proteinExistence type="inferred from homology"/>
<dbReference type="NCBIfam" id="TIGR02395">
    <property type="entry name" value="rpoN_sigma"/>
    <property type="match status" value="1"/>
</dbReference>
<dbReference type="GO" id="GO:0003677">
    <property type="term" value="F:DNA binding"/>
    <property type="evidence" value="ECO:0007669"/>
    <property type="project" value="UniProtKB-KW"/>
</dbReference>
<keyword evidence="8 9" id="KW-0804">Transcription</keyword>
<keyword evidence="6 9" id="KW-0731">Sigma factor</keyword>
<keyword evidence="2 9" id="KW-0240">DNA-directed RNA polymerase</keyword>
<dbReference type="Pfam" id="PF04963">
    <property type="entry name" value="Sigma54_CBD"/>
    <property type="match status" value="1"/>
</dbReference>
<reference evidence="12 13" key="1">
    <citation type="submission" date="2016-10" db="EMBL/GenBank/DDBJ databases">
        <authorList>
            <person name="de Groot N.N."/>
        </authorList>
    </citation>
    <scope>NUCLEOTIDE SEQUENCE [LARGE SCALE GENOMIC DNA]</scope>
    <source>
        <strain evidence="12 13">DSM 26915</strain>
    </source>
</reference>
<evidence type="ECO:0000256" key="7">
    <source>
        <dbReference type="ARBA" id="ARBA00023125"/>
    </source>
</evidence>
<evidence type="ECO:0000259" key="10">
    <source>
        <dbReference type="Pfam" id="PF04552"/>
    </source>
</evidence>
<organism evidence="12 13">
    <name type="scientific">Thalassococcus halodurans</name>
    <dbReference type="NCBI Taxonomy" id="373675"/>
    <lineage>
        <taxon>Bacteria</taxon>
        <taxon>Pseudomonadati</taxon>
        <taxon>Pseudomonadota</taxon>
        <taxon>Alphaproteobacteria</taxon>
        <taxon>Rhodobacterales</taxon>
        <taxon>Roseobacteraceae</taxon>
        <taxon>Thalassococcus</taxon>
    </lineage>
</organism>
<dbReference type="PRINTS" id="PR00045">
    <property type="entry name" value="SIGMA54FCT"/>
</dbReference>
<dbReference type="InterPro" id="IPR007046">
    <property type="entry name" value="RNA_pol_sigma_54_core-bd"/>
</dbReference>
<gene>
    <name evidence="12" type="ORF">SAMN04488045_0087</name>
</gene>
<dbReference type="RefSeq" id="WP_103908514.1">
    <property type="nucleotide sequence ID" value="NZ_FNUZ01000001.1"/>
</dbReference>
<dbReference type="Proteomes" id="UP000236752">
    <property type="component" value="Unassembled WGS sequence"/>
</dbReference>
<dbReference type="InterPro" id="IPR007634">
    <property type="entry name" value="RNA_pol_sigma_54_DNA-bd"/>
</dbReference>
<dbReference type="InterPro" id="IPR010982">
    <property type="entry name" value="Lambda_DNA-bd_dom_sf"/>
</dbReference>
<evidence type="ECO:0000256" key="9">
    <source>
        <dbReference type="PIRNR" id="PIRNR000774"/>
    </source>
</evidence>
<evidence type="ECO:0000256" key="3">
    <source>
        <dbReference type="ARBA" id="ARBA00022679"/>
    </source>
</evidence>
<keyword evidence="3 9" id="KW-0808">Transferase</keyword>
<keyword evidence="4 9" id="KW-0548">Nucleotidyltransferase</keyword>
<protein>
    <recommendedName>
        <fullName evidence="9">RNA polymerase sigma-54 factor</fullName>
    </recommendedName>
</protein>
<dbReference type="GO" id="GO:0016987">
    <property type="term" value="F:sigma factor activity"/>
    <property type="evidence" value="ECO:0007669"/>
    <property type="project" value="UniProtKB-KW"/>
</dbReference>
<keyword evidence="7 9" id="KW-0238">DNA-binding</keyword>